<dbReference type="InterPro" id="IPR042271">
    <property type="entry name" value="Zinicin_2_N"/>
</dbReference>
<dbReference type="InterPro" id="IPR018766">
    <property type="entry name" value="Zinicin_2"/>
</dbReference>
<dbReference type="NCBIfam" id="TIGR03624">
    <property type="entry name" value="putative hydrolase"/>
    <property type="match status" value="1"/>
</dbReference>
<gene>
    <name evidence="2" type="ORF">UFOPK3376_01840</name>
</gene>
<feature type="region of interest" description="Disordered" evidence="1">
    <location>
        <begin position="394"/>
        <end position="415"/>
    </location>
</feature>
<evidence type="ECO:0000256" key="1">
    <source>
        <dbReference type="SAM" id="MobiDB-lite"/>
    </source>
</evidence>
<dbReference type="SUPFAM" id="SSF55486">
    <property type="entry name" value="Metalloproteases ('zincins'), catalytic domain"/>
    <property type="match status" value="1"/>
</dbReference>
<dbReference type="PANTHER" id="PTHR39420">
    <property type="match status" value="1"/>
</dbReference>
<sequence length="415" mass="43931">MTSGDPADNPFGGLPMFGDLARALSGQGPLNWDAARQFAQLAATEGAPESNVDPSIRFALTALAAIIEPHLLDVTGHDVGTYEITTVTPGVWAQHTLDAYRPLFTELAVSLGKRPTSAEPGDDDDASADPMAAMMMGLSQMMAPTMLGMAIGSMVGRLAQRAFGQYDLPIPRAAGTQVSVLPGTIDAFADDWSLPRDSMRLWVLVQELTTHVVFSVAHIREGLSTLVRAHVGAFQPDPSAVADKLGSIEMDGDDPMQALQRTLGDPEILLGAVRSPAQEALQPQLDAALAAVVGYVDHVVDQVAQRLIGGDATRISEAVRRRRIETSPDDIFVERLLGLHLNRQQVERGRAFLAGVLERGGNAAANQLLDLPGSLPTPTELAAPGLWLARLELPTDDKPAGDTPAGDTPTGDTPA</sequence>
<protein>
    <submittedName>
        <fullName evidence="2">Unannotated protein</fullName>
    </submittedName>
</protein>
<reference evidence="2" key="1">
    <citation type="submission" date="2020-05" db="EMBL/GenBank/DDBJ databases">
        <authorList>
            <person name="Chiriac C."/>
            <person name="Salcher M."/>
            <person name="Ghai R."/>
            <person name="Kavagutti S V."/>
        </authorList>
    </citation>
    <scope>NUCLEOTIDE SEQUENCE</scope>
</reference>
<evidence type="ECO:0000313" key="2">
    <source>
        <dbReference type="EMBL" id="CAB4883756.1"/>
    </source>
</evidence>
<dbReference type="PANTHER" id="PTHR39420:SF2">
    <property type="entry name" value="HYDROLASE"/>
    <property type="match status" value="1"/>
</dbReference>
<proteinExistence type="predicted"/>
<accession>A0A6J7EKZ3</accession>
<dbReference type="Gene3D" id="1.20.150.30">
    <property type="entry name" value="Zincin-like metallopeptidase, N-terminal domain"/>
    <property type="match status" value="1"/>
</dbReference>
<dbReference type="AlphaFoldDB" id="A0A6J7EKZ3"/>
<organism evidence="2">
    <name type="scientific">freshwater metagenome</name>
    <dbReference type="NCBI Taxonomy" id="449393"/>
    <lineage>
        <taxon>unclassified sequences</taxon>
        <taxon>metagenomes</taxon>
        <taxon>ecological metagenomes</taxon>
    </lineage>
</organism>
<dbReference type="EMBL" id="CAFBLP010000046">
    <property type="protein sequence ID" value="CAB4883756.1"/>
    <property type="molecule type" value="Genomic_DNA"/>
</dbReference>
<name>A0A6J7EKZ3_9ZZZZ</name>
<feature type="compositionally biased region" description="Low complexity" evidence="1">
    <location>
        <begin position="401"/>
        <end position="415"/>
    </location>
</feature>
<dbReference type="Pfam" id="PF10103">
    <property type="entry name" value="Zincin_2"/>
    <property type="match status" value="1"/>
</dbReference>